<gene>
    <name evidence="9" type="ORF">D9611_007334</name>
</gene>
<protein>
    <recommendedName>
        <fullName evidence="6 7">Probable electron transfer flavoprotein subunit beta</fullName>
    </recommendedName>
</protein>
<dbReference type="FunFam" id="3.40.50.620:FF:000011">
    <property type="entry name" value="Electron transfer flavoprotein subunit beta"/>
    <property type="match status" value="1"/>
</dbReference>
<dbReference type="EMBL" id="JAACJK010000003">
    <property type="protein sequence ID" value="KAF5340705.1"/>
    <property type="molecule type" value="Genomic_DNA"/>
</dbReference>
<name>A0A8H5FKM7_9AGAR</name>
<evidence type="ECO:0000313" key="9">
    <source>
        <dbReference type="EMBL" id="KAF5340705.1"/>
    </source>
</evidence>
<evidence type="ECO:0000313" key="10">
    <source>
        <dbReference type="Proteomes" id="UP000541558"/>
    </source>
</evidence>
<dbReference type="PANTHER" id="PTHR21294">
    <property type="entry name" value="ELECTRON TRANSFER FLAVOPROTEIN BETA-SUBUNIT"/>
    <property type="match status" value="1"/>
</dbReference>
<dbReference type="PROSITE" id="PS01065">
    <property type="entry name" value="ETF_BETA"/>
    <property type="match status" value="1"/>
</dbReference>
<evidence type="ECO:0000256" key="1">
    <source>
        <dbReference type="ARBA" id="ARBA00004305"/>
    </source>
</evidence>
<sequence>MRPSPARLLNILVPVKRAVDYSVKIRVNPQQTGIDTNVKHSMNPFDEIAVEEAIRMRERLPPGTVKHIKAISIGPPKALDVLRTALAVGADSAAHVALPENAPAPEPLAIAKTLASYINIQNSDPAKVEKDGKVDVVILGKQAIDDDLGVTGQMLAGLLGWGQATFASKVEVDVGKNEVVVTREIDGGAEEVRCRLPVVITTDLRLNEPRYASLPNIMKAKKKPVEKLSPSDLGIDYTPQLTTLRVTEPPKRVGGGKVGSVEELVERLKDAGITGV</sequence>
<reference evidence="9 10" key="1">
    <citation type="journal article" date="2020" name="ISME J.">
        <title>Uncovering the hidden diversity of litter-decomposition mechanisms in mushroom-forming fungi.</title>
        <authorList>
            <person name="Floudas D."/>
            <person name="Bentzer J."/>
            <person name="Ahren D."/>
            <person name="Johansson T."/>
            <person name="Persson P."/>
            <person name="Tunlid A."/>
        </authorList>
    </citation>
    <scope>NUCLEOTIDE SEQUENCE [LARGE SCALE GENOMIC DNA]</scope>
    <source>
        <strain evidence="9 10">CBS 175.51</strain>
    </source>
</reference>
<evidence type="ECO:0000256" key="5">
    <source>
        <dbReference type="ARBA" id="ARBA00025416"/>
    </source>
</evidence>
<dbReference type="PANTHER" id="PTHR21294:SF8">
    <property type="entry name" value="ELECTRON TRANSFER FLAVOPROTEIN SUBUNIT BETA"/>
    <property type="match status" value="1"/>
</dbReference>
<dbReference type="InterPro" id="IPR014729">
    <property type="entry name" value="Rossmann-like_a/b/a_fold"/>
</dbReference>
<dbReference type="InterPro" id="IPR012255">
    <property type="entry name" value="ETF_b"/>
</dbReference>
<dbReference type="AlphaFoldDB" id="A0A8H5FKM7"/>
<accession>A0A8H5FKM7</accession>
<comment type="subunit">
    <text evidence="7">Heterodimer of an alpha and a beta subunit.</text>
</comment>
<evidence type="ECO:0000259" key="8">
    <source>
        <dbReference type="SMART" id="SM00893"/>
    </source>
</evidence>
<feature type="domain" description="Electron transfer flavoprotein alpha/beta-subunit N-terminal" evidence="8">
    <location>
        <begin position="32"/>
        <end position="237"/>
    </location>
</feature>
<dbReference type="GO" id="GO:0009055">
    <property type="term" value="F:electron transfer activity"/>
    <property type="evidence" value="ECO:0007669"/>
    <property type="project" value="InterPro"/>
</dbReference>
<keyword evidence="10" id="KW-1185">Reference proteome</keyword>
<comment type="cofactor">
    <cofactor evidence="7">
        <name>AMP</name>
        <dbReference type="ChEBI" id="CHEBI:456215"/>
    </cofactor>
    <text evidence="7">Binds 1 AMP per subunit.</text>
</comment>
<dbReference type="Proteomes" id="UP000541558">
    <property type="component" value="Unassembled WGS sequence"/>
</dbReference>
<keyword evidence="7" id="KW-0496">Mitochondrion</keyword>
<keyword evidence="4 7" id="KW-0249">Electron transport</keyword>
<dbReference type="SUPFAM" id="SSF52402">
    <property type="entry name" value="Adenine nucleotide alpha hydrolases-like"/>
    <property type="match status" value="1"/>
</dbReference>
<keyword evidence="3 7" id="KW-0813">Transport</keyword>
<dbReference type="OrthoDB" id="276685at2759"/>
<evidence type="ECO:0000256" key="2">
    <source>
        <dbReference type="ARBA" id="ARBA00007557"/>
    </source>
</evidence>
<evidence type="ECO:0000256" key="6">
    <source>
        <dbReference type="ARBA" id="ARBA00070315"/>
    </source>
</evidence>
<proteinExistence type="inferred from homology"/>
<evidence type="ECO:0000256" key="4">
    <source>
        <dbReference type="ARBA" id="ARBA00022982"/>
    </source>
</evidence>
<dbReference type="GO" id="GO:0005759">
    <property type="term" value="C:mitochondrial matrix"/>
    <property type="evidence" value="ECO:0007669"/>
    <property type="project" value="UniProtKB-SubCell"/>
</dbReference>
<dbReference type="SMART" id="SM00893">
    <property type="entry name" value="ETF"/>
    <property type="match status" value="1"/>
</dbReference>
<dbReference type="InterPro" id="IPR033948">
    <property type="entry name" value="ETF_beta_N"/>
</dbReference>
<dbReference type="GO" id="GO:0033539">
    <property type="term" value="P:fatty acid beta-oxidation using acyl-CoA dehydrogenase"/>
    <property type="evidence" value="ECO:0007669"/>
    <property type="project" value="TreeGrafter"/>
</dbReference>
<dbReference type="CDD" id="cd01714">
    <property type="entry name" value="ETF_beta"/>
    <property type="match status" value="1"/>
</dbReference>
<dbReference type="Pfam" id="PF01012">
    <property type="entry name" value="ETF"/>
    <property type="match status" value="1"/>
</dbReference>
<dbReference type="InterPro" id="IPR014730">
    <property type="entry name" value="ETF_a/b_N"/>
</dbReference>
<dbReference type="Gene3D" id="3.40.50.620">
    <property type="entry name" value="HUPs"/>
    <property type="match status" value="1"/>
</dbReference>
<organism evidence="9 10">
    <name type="scientific">Ephemerocybe angulata</name>
    <dbReference type="NCBI Taxonomy" id="980116"/>
    <lineage>
        <taxon>Eukaryota</taxon>
        <taxon>Fungi</taxon>
        <taxon>Dikarya</taxon>
        <taxon>Basidiomycota</taxon>
        <taxon>Agaricomycotina</taxon>
        <taxon>Agaricomycetes</taxon>
        <taxon>Agaricomycetidae</taxon>
        <taxon>Agaricales</taxon>
        <taxon>Agaricineae</taxon>
        <taxon>Psathyrellaceae</taxon>
        <taxon>Ephemerocybe</taxon>
    </lineage>
</organism>
<evidence type="ECO:0000256" key="7">
    <source>
        <dbReference type="PIRNR" id="PIRNR000090"/>
    </source>
</evidence>
<comment type="subcellular location">
    <subcellularLocation>
        <location evidence="1 7">Mitochondrion matrix</location>
    </subcellularLocation>
</comment>
<dbReference type="PIRSF" id="PIRSF000090">
    <property type="entry name" value="Beta-ETF"/>
    <property type="match status" value="1"/>
</dbReference>
<evidence type="ECO:0000256" key="3">
    <source>
        <dbReference type="ARBA" id="ARBA00022448"/>
    </source>
</evidence>
<comment type="similarity">
    <text evidence="2 7">Belongs to the ETF beta-subunit/FixA family.</text>
</comment>
<dbReference type="InterPro" id="IPR000049">
    <property type="entry name" value="ET-Flavoprotein_bsu_CS"/>
</dbReference>
<dbReference type="GO" id="GO:0009063">
    <property type="term" value="P:amino acid catabolic process"/>
    <property type="evidence" value="ECO:0007669"/>
    <property type="project" value="TreeGrafter"/>
</dbReference>
<comment type="caution">
    <text evidence="9">The sequence shown here is derived from an EMBL/GenBank/DDBJ whole genome shotgun (WGS) entry which is preliminary data.</text>
</comment>
<comment type="function">
    <text evidence="5 7">The electron transfer flavoprotein serves as a specific electron acceptor for several dehydrogenases, including five acyl-CoA dehydrogenases, glutaryl-CoA and sarcosine dehydrogenase. It transfers the electrons to the main mitochondrial respiratory chain via ETF-ubiquinone oxidoreductase (ETF dehydrogenase).</text>
</comment>
<comment type="cofactor">
    <cofactor evidence="7">
        <name>FAD</name>
        <dbReference type="ChEBI" id="CHEBI:57692"/>
    </cofactor>
    <text evidence="7">Binds 1 FAD per dimer.</text>
</comment>